<dbReference type="InterPro" id="IPR001466">
    <property type="entry name" value="Beta-lactam-related"/>
</dbReference>
<evidence type="ECO:0000313" key="6">
    <source>
        <dbReference type="Proteomes" id="UP000198748"/>
    </source>
</evidence>
<dbReference type="Proteomes" id="UP000198748">
    <property type="component" value="Unassembled WGS sequence"/>
</dbReference>
<dbReference type="AlphaFoldDB" id="A0A1G7XAI5"/>
<dbReference type="GO" id="GO:0016020">
    <property type="term" value="C:membrane"/>
    <property type="evidence" value="ECO:0007669"/>
    <property type="project" value="UniProtKB-SubCell"/>
</dbReference>
<dbReference type="InterPro" id="IPR012338">
    <property type="entry name" value="Beta-lactam/transpept-like"/>
</dbReference>
<proteinExistence type="predicted"/>
<keyword evidence="2" id="KW-0472">Membrane</keyword>
<dbReference type="SUPFAM" id="SSF56601">
    <property type="entry name" value="beta-lactamase/transpeptidase-like"/>
    <property type="match status" value="1"/>
</dbReference>
<evidence type="ECO:0000256" key="3">
    <source>
        <dbReference type="SAM" id="SignalP"/>
    </source>
</evidence>
<dbReference type="RefSeq" id="WP_090156887.1">
    <property type="nucleotide sequence ID" value="NZ_FNAN01000023.1"/>
</dbReference>
<name>A0A1G7XAI5_9BACT</name>
<dbReference type="EMBL" id="FNAN01000023">
    <property type="protein sequence ID" value="SDG81113.1"/>
    <property type="molecule type" value="Genomic_DNA"/>
</dbReference>
<feature type="chain" id="PRO_5011701251" evidence="3">
    <location>
        <begin position="23"/>
        <end position="416"/>
    </location>
</feature>
<feature type="domain" description="Beta-lactamase-related" evidence="4">
    <location>
        <begin position="51"/>
        <end position="366"/>
    </location>
</feature>
<dbReference type="STRING" id="659014.SAMN04487996_12398"/>
<comment type="subcellular location">
    <subcellularLocation>
        <location evidence="1">Membrane</location>
    </subcellularLocation>
</comment>
<gene>
    <name evidence="5" type="ORF">SAMN04487996_12398</name>
</gene>
<feature type="signal peptide" evidence="3">
    <location>
        <begin position="1"/>
        <end position="22"/>
    </location>
</feature>
<dbReference type="OrthoDB" id="912546at2"/>
<keyword evidence="3" id="KW-0732">Signal</keyword>
<accession>A0A1G7XAI5</accession>
<evidence type="ECO:0000313" key="5">
    <source>
        <dbReference type="EMBL" id="SDG81113.1"/>
    </source>
</evidence>
<keyword evidence="6" id="KW-1185">Reference proteome</keyword>
<dbReference type="Gene3D" id="3.40.710.10">
    <property type="entry name" value="DD-peptidase/beta-lactamase superfamily"/>
    <property type="match status" value="1"/>
</dbReference>
<evidence type="ECO:0000256" key="1">
    <source>
        <dbReference type="ARBA" id="ARBA00004370"/>
    </source>
</evidence>
<evidence type="ECO:0000256" key="2">
    <source>
        <dbReference type="ARBA" id="ARBA00023136"/>
    </source>
</evidence>
<dbReference type="PROSITE" id="PS51257">
    <property type="entry name" value="PROKAR_LIPOPROTEIN"/>
    <property type="match status" value="1"/>
</dbReference>
<dbReference type="Pfam" id="PF00144">
    <property type="entry name" value="Beta-lactamase"/>
    <property type="match status" value="1"/>
</dbReference>
<protein>
    <submittedName>
        <fullName evidence="5">CubicO group peptidase, beta-lactamase class C family</fullName>
    </submittedName>
</protein>
<sequence>MKPCLRLIFSLCLLLGTILACKKDKDPAPEEAQEPAKKLVEILDDSLKGKGFGYSFAVYKKDQLIGTGVGGFHARKAEIQEDKPVTPDTKMQIASMTKTITAAAFVKLAKEKGIKTTDKIIDYLPKTWVKGPNIDLITFRDLLTHTSGIVGMNENCRNGAFTENVWYGLKLLIENGIKKENHGSSCYQNANFGLFRVLIPSINGLKFSGNDQNDALAAFDGYEEYVQKNIFEKAGVVAEDLFSNGMPVPTFGYDFPYSGEYGFDPGDFSSTTGGYGIYLTANQGVKLYAALFSPENNAVITQDIRDEIVNNGLGSYSAVMPEGKFSYHDGWWYSGIGITNPKGFRSVWMHCPDDITIVLFTNALRNGDGLFPIRSDFYQDITSYVLWAFSKYKDSGAGKRVREVNFHDYLEHPEPH</sequence>
<dbReference type="PANTHER" id="PTHR46825:SF11">
    <property type="entry name" value="PENICILLIN-BINDING PROTEIN 4"/>
    <property type="match status" value="1"/>
</dbReference>
<organism evidence="5 6">
    <name type="scientific">Dyadobacter soli</name>
    <dbReference type="NCBI Taxonomy" id="659014"/>
    <lineage>
        <taxon>Bacteria</taxon>
        <taxon>Pseudomonadati</taxon>
        <taxon>Bacteroidota</taxon>
        <taxon>Cytophagia</taxon>
        <taxon>Cytophagales</taxon>
        <taxon>Spirosomataceae</taxon>
        <taxon>Dyadobacter</taxon>
    </lineage>
</organism>
<evidence type="ECO:0000259" key="4">
    <source>
        <dbReference type="Pfam" id="PF00144"/>
    </source>
</evidence>
<dbReference type="InterPro" id="IPR050491">
    <property type="entry name" value="AmpC-like"/>
</dbReference>
<reference evidence="6" key="1">
    <citation type="submission" date="2016-10" db="EMBL/GenBank/DDBJ databases">
        <authorList>
            <person name="Varghese N."/>
            <person name="Submissions S."/>
        </authorList>
    </citation>
    <scope>NUCLEOTIDE SEQUENCE [LARGE SCALE GENOMIC DNA]</scope>
    <source>
        <strain evidence="6">DSM 25329</strain>
    </source>
</reference>
<dbReference type="PANTHER" id="PTHR46825">
    <property type="entry name" value="D-ALANYL-D-ALANINE-CARBOXYPEPTIDASE/ENDOPEPTIDASE AMPH"/>
    <property type="match status" value="1"/>
</dbReference>